<accession>B8H850</accession>
<feature type="transmembrane region" description="Helical" evidence="7">
    <location>
        <begin position="48"/>
        <end position="72"/>
    </location>
</feature>
<dbReference type="EMBL" id="CP001341">
    <property type="protein sequence ID" value="ACL41853.1"/>
    <property type="molecule type" value="Genomic_DNA"/>
</dbReference>
<feature type="transmembrane region" description="Helical" evidence="7">
    <location>
        <begin position="21"/>
        <end position="42"/>
    </location>
</feature>
<evidence type="ECO:0000256" key="1">
    <source>
        <dbReference type="ARBA" id="ARBA00004651"/>
    </source>
</evidence>
<evidence type="ECO:0000256" key="4">
    <source>
        <dbReference type="ARBA" id="ARBA00022692"/>
    </source>
</evidence>
<feature type="transmembrane region" description="Helical" evidence="7">
    <location>
        <begin position="352"/>
        <end position="376"/>
    </location>
</feature>
<proteinExistence type="inferred from homology"/>
<feature type="transmembrane region" description="Helical" evidence="7">
    <location>
        <begin position="84"/>
        <end position="103"/>
    </location>
</feature>
<protein>
    <submittedName>
        <fullName evidence="8">Polysaccharide biosynthesis protein</fullName>
    </submittedName>
</protein>
<sequence length="498" mass="51175">MPATEGSLDSLVRRGIAWSSVNSMVLKLGTFAMGIVLARLLAPEQFGVFAVALTVQLVLMSFADLGMTADLVRSAAPEKIAPTIATFGFGSGALLTVTLILSAPSLAALMGSPEAGPVIAVMAVSLVLAGAGVVPYASLQRRFAQKQLFIIALADFAISAILTVLLVLSGFGVMALAVGRIGAQSVTLVLQFVFSGERVRPGFDKTVAPGVLAYGLPVAGANVLSWALLNLDNVVISRLAGPVALGYYFLAFNISNWPMSALGQVVRSISIPAFARVASGKADRSLAAMAGPVWAVALLAGLILAVLSAPLIELVYGSRWLPAASILAWLGVFGALRTLFDLSASYLLARGAANSTLLVQVAWIAGLTPAVVLAMLSGGTTGVAFAHLLTGLLVVCPAYVLALRRAGADVRSVAGKIWPPAVAALPSAAVTLVVTQTVAAPAAAVLVGAAAGTCMYILLLFRWFRRQLVDAAGFLREAATNDPLHPADQVPTPSGGMP</sequence>
<dbReference type="KEGG" id="ach:Achl_3901"/>
<dbReference type="HOGENOM" id="CLU_026911_3_1_11"/>
<dbReference type="AlphaFoldDB" id="B8H850"/>
<feature type="transmembrane region" description="Helical" evidence="7">
    <location>
        <begin position="206"/>
        <end position="229"/>
    </location>
</feature>
<dbReference type="eggNOG" id="COG2244">
    <property type="taxonomic scope" value="Bacteria"/>
</dbReference>
<feature type="transmembrane region" description="Helical" evidence="7">
    <location>
        <begin position="115"/>
        <end position="136"/>
    </location>
</feature>
<dbReference type="Proteomes" id="UP000002505">
    <property type="component" value="Chromosome"/>
</dbReference>
<evidence type="ECO:0000256" key="6">
    <source>
        <dbReference type="ARBA" id="ARBA00023136"/>
    </source>
</evidence>
<keyword evidence="4 7" id="KW-0812">Transmembrane</keyword>
<evidence type="ECO:0000313" key="8">
    <source>
        <dbReference type="EMBL" id="ACL41853.1"/>
    </source>
</evidence>
<dbReference type="Pfam" id="PF13440">
    <property type="entry name" value="Polysacc_synt_3"/>
    <property type="match status" value="1"/>
</dbReference>
<comment type="subcellular location">
    <subcellularLocation>
        <location evidence="1">Cell membrane</location>
        <topology evidence="1">Multi-pass membrane protein</topology>
    </subcellularLocation>
</comment>
<keyword evidence="6 7" id="KW-0472">Membrane</keyword>
<evidence type="ECO:0000313" key="9">
    <source>
        <dbReference type="Proteomes" id="UP000002505"/>
    </source>
</evidence>
<evidence type="ECO:0000256" key="3">
    <source>
        <dbReference type="ARBA" id="ARBA00022475"/>
    </source>
</evidence>
<comment type="similarity">
    <text evidence="2">Belongs to the polysaccharide synthase family.</text>
</comment>
<dbReference type="PANTHER" id="PTHR30250">
    <property type="entry name" value="PST FAMILY PREDICTED COLANIC ACID TRANSPORTER"/>
    <property type="match status" value="1"/>
</dbReference>
<dbReference type="PANTHER" id="PTHR30250:SF10">
    <property type="entry name" value="LIPOPOLYSACCHARIDE BIOSYNTHESIS PROTEIN WZXC"/>
    <property type="match status" value="1"/>
</dbReference>
<name>B8H850_PSECP</name>
<feature type="transmembrane region" description="Helical" evidence="7">
    <location>
        <begin position="286"/>
        <end position="308"/>
    </location>
</feature>
<dbReference type="RefSeq" id="WP_015939045.1">
    <property type="nucleotide sequence ID" value="NC_011886.1"/>
</dbReference>
<evidence type="ECO:0000256" key="5">
    <source>
        <dbReference type="ARBA" id="ARBA00022989"/>
    </source>
</evidence>
<feature type="transmembrane region" description="Helical" evidence="7">
    <location>
        <begin position="382"/>
        <end position="401"/>
    </location>
</feature>
<evidence type="ECO:0000256" key="7">
    <source>
        <dbReference type="SAM" id="Phobius"/>
    </source>
</evidence>
<feature type="transmembrane region" description="Helical" evidence="7">
    <location>
        <begin position="440"/>
        <end position="461"/>
    </location>
</feature>
<keyword evidence="9" id="KW-1185">Reference proteome</keyword>
<dbReference type="GO" id="GO:0005886">
    <property type="term" value="C:plasma membrane"/>
    <property type="evidence" value="ECO:0007669"/>
    <property type="project" value="UniProtKB-SubCell"/>
</dbReference>
<dbReference type="STRING" id="452863.Achl_3901"/>
<dbReference type="CDD" id="cd13127">
    <property type="entry name" value="MATE_tuaB_like"/>
    <property type="match status" value="1"/>
</dbReference>
<gene>
    <name evidence="8" type="ordered locus">Achl_3901</name>
</gene>
<organism evidence="8 9">
    <name type="scientific">Pseudarthrobacter chlorophenolicus (strain ATCC 700700 / DSM 12829 / CIP 107037 / JCM 12360 / KCTC 9906 / NCIMB 13794 / A6)</name>
    <name type="common">Arthrobacter chlorophenolicus</name>
    <dbReference type="NCBI Taxonomy" id="452863"/>
    <lineage>
        <taxon>Bacteria</taxon>
        <taxon>Bacillati</taxon>
        <taxon>Actinomycetota</taxon>
        <taxon>Actinomycetes</taxon>
        <taxon>Micrococcales</taxon>
        <taxon>Micrococcaceae</taxon>
        <taxon>Pseudarthrobacter</taxon>
    </lineage>
</organism>
<dbReference type="InterPro" id="IPR050833">
    <property type="entry name" value="Poly_Biosynth_Transport"/>
</dbReference>
<feature type="transmembrane region" description="Helical" evidence="7">
    <location>
        <begin position="413"/>
        <end position="434"/>
    </location>
</feature>
<feature type="transmembrane region" description="Helical" evidence="7">
    <location>
        <begin position="320"/>
        <end position="340"/>
    </location>
</feature>
<keyword evidence="5 7" id="KW-1133">Transmembrane helix</keyword>
<evidence type="ECO:0000256" key="2">
    <source>
        <dbReference type="ARBA" id="ARBA00007430"/>
    </source>
</evidence>
<keyword evidence="3" id="KW-1003">Cell membrane</keyword>
<feature type="transmembrane region" description="Helical" evidence="7">
    <location>
        <begin position="148"/>
        <end position="168"/>
    </location>
</feature>
<reference evidence="8" key="1">
    <citation type="submission" date="2009-01" db="EMBL/GenBank/DDBJ databases">
        <title>Complete sequence of chromosome of Arthrobacter chlorophenolicus A6.</title>
        <authorList>
            <consortium name="US DOE Joint Genome Institute"/>
            <person name="Lucas S."/>
            <person name="Copeland A."/>
            <person name="Lapidus A."/>
            <person name="Glavina del Rio T."/>
            <person name="Tice H."/>
            <person name="Bruce D."/>
            <person name="Goodwin L."/>
            <person name="Pitluck S."/>
            <person name="Goltsman E."/>
            <person name="Clum A."/>
            <person name="Larimer F."/>
            <person name="Land M."/>
            <person name="Hauser L."/>
            <person name="Kyrpides N."/>
            <person name="Mikhailova N."/>
            <person name="Jansson J."/>
            <person name="Richardson P."/>
        </authorList>
    </citation>
    <scope>NUCLEOTIDE SEQUENCE [LARGE SCALE GENOMIC DNA]</scope>
    <source>
        <strain evidence="8">A6</strain>
    </source>
</reference>
<feature type="transmembrane region" description="Helical" evidence="7">
    <location>
        <begin position="174"/>
        <end position="194"/>
    </location>
</feature>